<keyword evidence="3" id="KW-1185">Reference proteome</keyword>
<keyword evidence="1" id="KW-0472">Membrane</keyword>
<evidence type="ECO:0000256" key="1">
    <source>
        <dbReference type="SAM" id="Phobius"/>
    </source>
</evidence>
<sequence>MTDKPARGFLATRLRNYFLTGLIICAPLAITAWITWSFILWADSWVKPYLPFDYNPDNFLPYPVPGFGLLTALMLITLVGFFTANLIGKSIVGFGESLLVRTPLVRSIYKGLKQIFQTVLQDQSNSFKKAGLIEYPSPGLWSLVFIATDAKGEMAVKFTERGLDMVAVFLPPTPVPTAGFLIFVQREKIVPLDMSPEDAAKLLLSGGLVAPDYLPKGLAPSQEAAPVVSRRGKMLSRP</sequence>
<keyword evidence="1" id="KW-0812">Transmembrane</keyword>
<organism evidence="2 3">
    <name type="scientific">Rhizobium herbae</name>
    <dbReference type="NCBI Taxonomy" id="508661"/>
    <lineage>
        <taxon>Bacteria</taxon>
        <taxon>Pseudomonadati</taxon>
        <taxon>Pseudomonadota</taxon>
        <taxon>Alphaproteobacteria</taxon>
        <taxon>Hyphomicrobiales</taxon>
        <taxon>Rhizobiaceae</taxon>
        <taxon>Rhizobium/Agrobacterium group</taxon>
        <taxon>Rhizobium</taxon>
    </lineage>
</organism>
<dbReference type="PANTHER" id="PTHR31876:SF26">
    <property type="entry name" value="PROTEIN LIKE COV 2"/>
    <property type="match status" value="1"/>
</dbReference>
<proteinExistence type="predicted"/>
<accession>A0ABS4EFT5</accession>
<dbReference type="RefSeq" id="WP_234937081.1">
    <property type="nucleotide sequence ID" value="NZ_JAGGJV010000001.1"/>
</dbReference>
<feature type="transmembrane region" description="Helical" evidence="1">
    <location>
        <begin position="62"/>
        <end position="87"/>
    </location>
</feature>
<evidence type="ECO:0000313" key="2">
    <source>
        <dbReference type="EMBL" id="MBP1856803.1"/>
    </source>
</evidence>
<name>A0ABS4EFT5_9HYPH</name>
<dbReference type="Pfam" id="PF04367">
    <property type="entry name" value="DUF502"/>
    <property type="match status" value="1"/>
</dbReference>
<reference evidence="2 3" key="1">
    <citation type="submission" date="2021-03" db="EMBL/GenBank/DDBJ databases">
        <title>Genomic Encyclopedia of Type Strains, Phase IV (KMG-IV): sequencing the most valuable type-strain genomes for metagenomic binning, comparative biology and taxonomic classification.</title>
        <authorList>
            <person name="Goeker M."/>
        </authorList>
    </citation>
    <scope>NUCLEOTIDE SEQUENCE [LARGE SCALE GENOMIC DNA]</scope>
    <source>
        <strain evidence="2 3">DSM 26427</strain>
    </source>
</reference>
<dbReference type="Proteomes" id="UP000823786">
    <property type="component" value="Unassembled WGS sequence"/>
</dbReference>
<dbReference type="InterPro" id="IPR007462">
    <property type="entry name" value="COV1-like"/>
</dbReference>
<protein>
    <submittedName>
        <fullName evidence="2">Membrane protein</fullName>
    </submittedName>
</protein>
<gene>
    <name evidence="2" type="ORF">J2Z75_000283</name>
</gene>
<dbReference type="PANTHER" id="PTHR31876">
    <property type="entry name" value="COV-LIKE PROTEIN 1"/>
    <property type="match status" value="1"/>
</dbReference>
<comment type="caution">
    <text evidence="2">The sequence shown here is derived from an EMBL/GenBank/DDBJ whole genome shotgun (WGS) entry which is preliminary data.</text>
</comment>
<feature type="transmembrane region" description="Helical" evidence="1">
    <location>
        <begin position="17"/>
        <end position="42"/>
    </location>
</feature>
<dbReference type="EMBL" id="JAGGJV010000001">
    <property type="protein sequence ID" value="MBP1856803.1"/>
    <property type="molecule type" value="Genomic_DNA"/>
</dbReference>
<keyword evidence="1" id="KW-1133">Transmembrane helix</keyword>
<evidence type="ECO:0000313" key="3">
    <source>
        <dbReference type="Proteomes" id="UP000823786"/>
    </source>
</evidence>